<feature type="region of interest" description="Disordered" evidence="1">
    <location>
        <begin position="1"/>
        <end position="37"/>
    </location>
</feature>
<accession>A0A250LP58</accession>
<reference evidence="2" key="2">
    <citation type="journal article" date="2017" name="Genome Announc.">
        <title>High-Quality Draft Genome Sequence of Burkholderia contaminans CH-1, a Gram-Negative Bacterium That Metabolizes 2-Azahypoxanthine, a Plant Growth-Regulating Compound.</title>
        <authorList>
            <person name="Choi J.-H."/>
            <person name="Sugiura H."/>
            <person name="Moriuchi R."/>
            <person name="Kawagishi H."/>
            <person name="Dohra H."/>
        </authorList>
    </citation>
    <scope>NUCLEOTIDE SEQUENCE</scope>
    <source>
        <strain evidence="2">CH-1</strain>
        <plasmid evidence="2">pBC453</plasmid>
    </source>
</reference>
<organism evidence="2">
    <name type="scientific">Burkholderia contaminans</name>
    <dbReference type="NCBI Taxonomy" id="488447"/>
    <lineage>
        <taxon>Bacteria</taxon>
        <taxon>Pseudomonadati</taxon>
        <taxon>Pseudomonadota</taxon>
        <taxon>Betaproteobacteria</taxon>
        <taxon>Burkholderiales</taxon>
        <taxon>Burkholderiaceae</taxon>
        <taxon>Burkholderia</taxon>
        <taxon>Burkholderia cepacia complex</taxon>
    </lineage>
</organism>
<evidence type="ECO:0000313" key="2">
    <source>
        <dbReference type="EMBL" id="BBA45301.1"/>
    </source>
</evidence>
<geneLocation type="plasmid" evidence="2">
    <name>pBC453</name>
</geneLocation>
<sequence>MTRDAGKLPASKMGSFEGRAGPDGVRGPEGYTSERGADLTAEAEVIMGYEGAQPTIAFASGRIRCRLKAAGMTIALLDVSPPRSAFDSSFPGVEPVRIFVGEAVEQQVIHAPA</sequence>
<evidence type="ECO:0000256" key="1">
    <source>
        <dbReference type="SAM" id="MobiDB-lite"/>
    </source>
</evidence>
<dbReference type="AlphaFoldDB" id="A0A250LP58"/>
<gene>
    <name evidence="2" type="ORF">BCCH1_78120</name>
</gene>
<keyword evidence="2" id="KW-0614">Plasmid</keyword>
<name>A0A250LP58_9BURK</name>
<dbReference type="EMBL" id="AP018360">
    <property type="protein sequence ID" value="BBA45301.1"/>
    <property type="molecule type" value="Genomic_DNA"/>
</dbReference>
<protein>
    <submittedName>
        <fullName evidence="2">Uncharacterized protein</fullName>
    </submittedName>
</protein>
<proteinExistence type="predicted"/>
<reference evidence="2" key="1">
    <citation type="journal article" date="2016" name="Biosci. Biotechnol. Biochem.">
        <title>Bioconversion of AHX to AOH by resting cells of Burkholderia contaminans CH-1.</title>
        <authorList>
            <person name="Choi J.H."/>
            <person name="Kikuchi A."/>
            <person name="Pumkaeo P."/>
            <person name="Hirai H."/>
            <person name="Tokuyama S."/>
            <person name="Kawagishi H."/>
        </authorList>
    </citation>
    <scope>NUCLEOTIDE SEQUENCE</scope>
    <source>
        <strain evidence="2">CH-1</strain>
        <plasmid evidence="2">pBC453</plasmid>
    </source>
</reference>